<dbReference type="SUPFAM" id="SSF55486">
    <property type="entry name" value="Metalloproteases ('zincins'), catalytic domain"/>
    <property type="match status" value="1"/>
</dbReference>
<feature type="compositionally biased region" description="Low complexity" evidence="1">
    <location>
        <begin position="43"/>
        <end position="58"/>
    </location>
</feature>
<feature type="region of interest" description="Disordered" evidence="1">
    <location>
        <begin position="28"/>
        <end position="66"/>
    </location>
</feature>
<proteinExistence type="predicted"/>
<keyword evidence="3" id="KW-0645">Protease</keyword>
<dbReference type="GO" id="GO:0043171">
    <property type="term" value="P:peptide catabolic process"/>
    <property type="evidence" value="ECO:0007669"/>
    <property type="project" value="TreeGrafter"/>
</dbReference>
<dbReference type="InterPro" id="IPR014782">
    <property type="entry name" value="Peptidase_M1_dom"/>
</dbReference>
<dbReference type="GO" id="GO:0016020">
    <property type="term" value="C:membrane"/>
    <property type="evidence" value="ECO:0007669"/>
    <property type="project" value="TreeGrafter"/>
</dbReference>
<accession>A0A0S7BP56</accession>
<dbReference type="CDD" id="cd09604">
    <property type="entry name" value="M1_APN_like"/>
    <property type="match status" value="1"/>
</dbReference>
<name>A0A0S7BP56_9CHLR</name>
<protein>
    <submittedName>
        <fullName evidence="3">Aminopeptidase N</fullName>
    </submittedName>
</protein>
<keyword evidence="4" id="KW-1185">Reference proteome</keyword>
<organism evidence="3">
    <name type="scientific">Longilinea arvoryzae</name>
    <dbReference type="NCBI Taxonomy" id="360412"/>
    <lineage>
        <taxon>Bacteria</taxon>
        <taxon>Bacillati</taxon>
        <taxon>Chloroflexota</taxon>
        <taxon>Anaerolineae</taxon>
        <taxon>Anaerolineales</taxon>
        <taxon>Anaerolineaceae</taxon>
        <taxon>Longilinea</taxon>
    </lineage>
</organism>
<dbReference type="PANTHER" id="PTHR11533:SF174">
    <property type="entry name" value="PUROMYCIN-SENSITIVE AMINOPEPTIDASE-RELATED"/>
    <property type="match status" value="1"/>
</dbReference>
<evidence type="ECO:0000259" key="2">
    <source>
        <dbReference type="Pfam" id="PF01433"/>
    </source>
</evidence>
<feature type="domain" description="Peptidase M1 membrane alanine aminopeptidase" evidence="2">
    <location>
        <begin position="290"/>
        <end position="488"/>
    </location>
</feature>
<gene>
    <name evidence="3" type="ORF">LARV_03386</name>
</gene>
<dbReference type="EMBL" id="DF967972">
    <property type="protein sequence ID" value="GAP15594.1"/>
    <property type="molecule type" value="Genomic_DNA"/>
</dbReference>
<evidence type="ECO:0000313" key="3">
    <source>
        <dbReference type="EMBL" id="GAP15594.1"/>
    </source>
</evidence>
<evidence type="ECO:0000313" key="4">
    <source>
        <dbReference type="Proteomes" id="UP000055060"/>
    </source>
</evidence>
<dbReference type="AlphaFoldDB" id="A0A0S7BP56"/>
<dbReference type="GO" id="GO:0005737">
    <property type="term" value="C:cytoplasm"/>
    <property type="evidence" value="ECO:0007669"/>
    <property type="project" value="TreeGrafter"/>
</dbReference>
<dbReference type="PROSITE" id="PS51257">
    <property type="entry name" value="PROKAR_LIPOPROTEIN"/>
    <property type="match status" value="1"/>
</dbReference>
<reference evidence="3" key="1">
    <citation type="submission" date="2015-07" db="EMBL/GenBank/DDBJ databases">
        <title>Draft Genome Sequences of Anaerolinea thermolimosa IMO-1, Bellilinea caldifistulae GOMI-1, Leptolinea tardivitalis YMTK-2, Levilinea saccharolytica KIBI-1,Longilinea arvoryzae KOME-1, Previously Described as Members of the Anaerolineaceae (Chloroflexi).</title>
        <authorList>
            <person name="Sekiguchi Y."/>
            <person name="Ohashi A."/>
            <person name="Matsuura N."/>
            <person name="Tourlousse M.D."/>
        </authorList>
    </citation>
    <scope>NUCLEOTIDE SEQUENCE [LARGE SCALE GENOMIC DNA]</scope>
    <source>
        <strain evidence="3">KOME-1</strain>
    </source>
</reference>
<dbReference type="Proteomes" id="UP000055060">
    <property type="component" value="Unassembled WGS sequence"/>
</dbReference>
<dbReference type="GO" id="GO:0008270">
    <property type="term" value="F:zinc ion binding"/>
    <property type="evidence" value="ECO:0007669"/>
    <property type="project" value="InterPro"/>
</dbReference>
<dbReference type="Pfam" id="PF01433">
    <property type="entry name" value="Peptidase_M1"/>
    <property type="match status" value="1"/>
</dbReference>
<dbReference type="GO" id="GO:0005615">
    <property type="term" value="C:extracellular space"/>
    <property type="evidence" value="ECO:0007669"/>
    <property type="project" value="TreeGrafter"/>
</dbReference>
<dbReference type="GO" id="GO:0042277">
    <property type="term" value="F:peptide binding"/>
    <property type="evidence" value="ECO:0007669"/>
    <property type="project" value="TreeGrafter"/>
</dbReference>
<dbReference type="RefSeq" id="WP_075074764.1">
    <property type="nucleotide sequence ID" value="NZ_DF967972.1"/>
</dbReference>
<dbReference type="Gene3D" id="1.10.390.10">
    <property type="entry name" value="Neutral Protease Domain 2"/>
    <property type="match status" value="1"/>
</dbReference>
<keyword evidence="3" id="KW-0378">Hydrolase</keyword>
<keyword evidence="3" id="KW-0031">Aminopeptidase</keyword>
<sequence>MPKSGWVRLLPFLIVCLLVSGCLPATQSLPRSEPAPTTPAIPPTEILSPSATPSALPETPLPAAPERPHYQIDARLAEDLRTLQVQEEIRLTNPTDAALESLPLVVEANGFAGAFELLKASASNGIEIQEKTIKDNQLKLQLQPALPAGETLTLALEYNLHLPPIRPGESQVFGYTQKQTNLADWYPFLPAFTTEDGWLVHPAAEVGEHTVYPAADFDVQLHLPQLNPALVVAASARAETIADGYAYHVEAARNFTWSASQDYRVSTRQAGPVTVTSYAYPATELQARAALEYTVQAVDYFTKQFAVEPPHTQLSIVQADFPDGMEFDSLYFLSQRFYYGFDGSPRSYLALIAVHETAHQWWYARVGSDQALDPWLDEALCTYSELLFYENLNPELAKWWWGFRVEPYAASGNLSMTIYDFSDFLTYRNSIYLRGVKFLQAVRQTVGDDAFFSALQAYANLNSGRIASSQDLLNTFTASTHLDLGELESEYFQP</sequence>
<evidence type="ECO:0000256" key="1">
    <source>
        <dbReference type="SAM" id="MobiDB-lite"/>
    </source>
</evidence>
<dbReference type="InterPro" id="IPR027268">
    <property type="entry name" value="Peptidase_M4/M1_CTD_sf"/>
</dbReference>
<dbReference type="GO" id="GO:0070006">
    <property type="term" value="F:metalloaminopeptidase activity"/>
    <property type="evidence" value="ECO:0007669"/>
    <property type="project" value="TreeGrafter"/>
</dbReference>
<dbReference type="InterPro" id="IPR050344">
    <property type="entry name" value="Peptidase_M1_aminopeptidases"/>
</dbReference>
<dbReference type="OrthoDB" id="9814383at2"/>
<dbReference type="STRING" id="360412.LARV_03386"/>
<dbReference type="PANTHER" id="PTHR11533">
    <property type="entry name" value="PROTEASE M1 ZINC METALLOPROTEASE"/>
    <property type="match status" value="1"/>
</dbReference>